<dbReference type="Gene3D" id="2.40.50.140">
    <property type="entry name" value="Nucleic acid-binding proteins"/>
    <property type="match status" value="1"/>
</dbReference>
<keyword evidence="11" id="KW-0234">DNA repair</keyword>
<evidence type="ECO:0000256" key="7">
    <source>
        <dbReference type="ARBA" id="ARBA00022801"/>
    </source>
</evidence>
<dbReference type="InterPro" id="IPR001208">
    <property type="entry name" value="MCM_dom"/>
</dbReference>
<dbReference type="PROSITE" id="PS00847">
    <property type="entry name" value="MCM_1"/>
    <property type="match status" value="1"/>
</dbReference>
<keyword evidence="12" id="KW-0539">Nucleus</keyword>
<comment type="subcellular location">
    <subcellularLocation>
        <location evidence="1">Nucleus</location>
    </subcellularLocation>
</comment>
<dbReference type="Gene3D" id="3.30.1640.10">
    <property type="entry name" value="mini-chromosome maintenance (MCM) complex, chain A, domain 1"/>
    <property type="match status" value="1"/>
</dbReference>
<dbReference type="GO" id="GO:0004386">
    <property type="term" value="F:helicase activity"/>
    <property type="evidence" value="ECO:0007669"/>
    <property type="project" value="UniProtKB-KW"/>
</dbReference>
<evidence type="ECO:0000256" key="5">
    <source>
        <dbReference type="ARBA" id="ARBA00022741"/>
    </source>
</evidence>
<comment type="catalytic activity">
    <reaction evidence="15">
        <text>ATP + H2O = ADP + phosphate + H(+)</text>
        <dbReference type="Rhea" id="RHEA:13065"/>
        <dbReference type="ChEBI" id="CHEBI:15377"/>
        <dbReference type="ChEBI" id="CHEBI:15378"/>
        <dbReference type="ChEBI" id="CHEBI:30616"/>
        <dbReference type="ChEBI" id="CHEBI:43474"/>
        <dbReference type="ChEBI" id="CHEBI:456216"/>
        <dbReference type="EC" id="3.6.4.12"/>
    </reaction>
</comment>
<dbReference type="Proteomes" id="UP001652625">
    <property type="component" value="Chromosome 09"/>
</dbReference>
<dbReference type="GeneID" id="105843323"/>
<accession>A0ABM4CHU2</accession>
<evidence type="ECO:0000256" key="12">
    <source>
        <dbReference type="ARBA" id="ARBA00023242"/>
    </source>
</evidence>
<reference evidence="19" key="1">
    <citation type="submission" date="2025-08" db="UniProtKB">
        <authorList>
            <consortium name="RefSeq"/>
        </authorList>
    </citation>
    <scope>IDENTIFICATION</scope>
</reference>
<dbReference type="InterPro" id="IPR027417">
    <property type="entry name" value="P-loop_NTPase"/>
</dbReference>
<organism evidence="18 19">
    <name type="scientific">Hydra vulgaris</name>
    <name type="common">Hydra</name>
    <name type="synonym">Hydra attenuata</name>
    <dbReference type="NCBI Taxonomy" id="6087"/>
    <lineage>
        <taxon>Eukaryota</taxon>
        <taxon>Metazoa</taxon>
        <taxon>Cnidaria</taxon>
        <taxon>Hydrozoa</taxon>
        <taxon>Hydroidolina</taxon>
        <taxon>Anthoathecata</taxon>
        <taxon>Aplanulata</taxon>
        <taxon>Hydridae</taxon>
        <taxon>Hydra</taxon>
    </lineage>
</organism>
<dbReference type="PROSITE" id="PS50051">
    <property type="entry name" value="MCM_2"/>
    <property type="match status" value="1"/>
</dbReference>
<evidence type="ECO:0000256" key="15">
    <source>
        <dbReference type="ARBA" id="ARBA00047995"/>
    </source>
</evidence>
<protein>
    <recommendedName>
        <fullName evidence="13">DNA helicase MCM9</fullName>
        <ecNumber evidence="3">3.6.4.12</ecNumber>
    </recommendedName>
    <alternativeName>
        <fullName evidence="14">Minichromosome maintenance 9</fullName>
    </alternativeName>
</protein>
<evidence type="ECO:0000256" key="8">
    <source>
        <dbReference type="ARBA" id="ARBA00022806"/>
    </source>
</evidence>
<dbReference type="SUPFAM" id="SSF50249">
    <property type="entry name" value="Nucleic acid-binding proteins"/>
    <property type="match status" value="1"/>
</dbReference>
<evidence type="ECO:0000256" key="11">
    <source>
        <dbReference type="ARBA" id="ARBA00023204"/>
    </source>
</evidence>
<dbReference type="RefSeq" id="XP_065661296.1">
    <property type="nucleotide sequence ID" value="XM_065805224.1"/>
</dbReference>
<evidence type="ECO:0000256" key="13">
    <source>
        <dbReference type="ARBA" id="ARBA00041085"/>
    </source>
</evidence>
<keyword evidence="7" id="KW-0378">Hydrolase</keyword>
<evidence type="ECO:0000313" key="18">
    <source>
        <dbReference type="Proteomes" id="UP001652625"/>
    </source>
</evidence>
<keyword evidence="9 16" id="KW-0067">ATP-binding</keyword>
<evidence type="ECO:0000256" key="14">
    <source>
        <dbReference type="ARBA" id="ARBA00042301"/>
    </source>
</evidence>
<evidence type="ECO:0000256" key="6">
    <source>
        <dbReference type="ARBA" id="ARBA00022763"/>
    </source>
</evidence>
<dbReference type="InterPro" id="IPR018525">
    <property type="entry name" value="MCM_CS"/>
</dbReference>
<comment type="similarity">
    <text evidence="2 16">Belongs to the MCM family.</text>
</comment>
<name>A0ABM4CHU2_HYDVU</name>
<dbReference type="InterPro" id="IPR058768">
    <property type="entry name" value="MCM9_N"/>
</dbReference>
<dbReference type="EC" id="3.6.4.12" evidence="3"/>
<dbReference type="PANTHER" id="PTHR11630">
    <property type="entry name" value="DNA REPLICATION LICENSING FACTOR MCM FAMILY MEMBER"/>
    <property type="match status" value="1"/>
</dbReference>
<dbReference type="SMART" id="SM00350">
    <property type="entry name" value="MCM"/>
    <property type="match status" value="1"/>
</dbReference>
<dbReference type="InterPro" id="IPR033762">
    <property type="entry name" value="MCM_OB"/>
</dbReference>
<dbReference type="Pfam" id="PF17855">
    <property type="entry name" value="MCM_lid"/>
    <property type="match status" value="1"/>
</dbReference>
<dbReference type="Pfam" id="PF00493">
    <property type="entry name" value="MCM"/>
    <property type="match status" value="1"/>
</dbReference>
<evidence type="ECO:0000256" key="4">
    <source>
        <dbReference type="ARBA" id="ARBA00022705"/>
    </source>
</evidence>
<evidence type="ECO:0000256" key="9">
    <source>
        <dbReference type="ARBA" id="ARBA00022840"/>
    </source>
</evidence>
<dbReference type="Gene3D" id="3.40.50.300">
    <property type="entry name" value="P-loop containing nucleotide triphosphate hydrolases"/>
    <property type="match status" value="1"/>
</dbReference>
<dbReference type="InterPro" id="IPR012340">
    <property type="entry name" value="NA-bd_OB-fold"/>
</dbReference>
<dbReference type="SUPFAM" id="SSF52540">
    <property type="entry name" value="P-loop containing nucleoside triphosphate hydrolases"/>
    <property type="match status" value="1"/>
</dbReference>
<evidence type="ECO:0000256" key="10">
    <source>
        <dbReference type="ARBA" id="ARBA00023125"/>
    </source>
</evidence>
<evidence type="ECO:0000256" key="2">
    <source>
        <dbReference type="ARBA" id="ARBA00008010"/>
    </source>
</evidence>
<keyword evidence="4" id="KW-0235">DNA replication</keyword>
<proteinExistence type="inferred from homology"/>
<evidence type="ECO:0000313" key="19">
    <source>
        <dbReference type="RefSeq" id="XP_065661296.1"/>
    </source>
</evidence>
<keyword evidence="5 16" id="KW-0547">Nucleotide-binding</keyword>
<evidence type="ECO:0000259" key="17">
    <source>
        <dbReference type="PROSITE" id="PS50051"/>
    </source>
</evidence>
<sequence length="780" mass="88278">MNKLDTSEAQKIFETFLEKYHEEDVLRILLSANKTEHFSIIVNAFEMFDASMDISYQFLKNPSLLLPTFDSAVCSVQLQVMSKYETLNKSSMSIKNNCHIRVTNLPICPELSRDHLPKCEDVGSFLSVKGTVIRCTLTKLLEYQRQYICNKCHHIFDLSAEFEQNYTIPLPTLCPSPESCNSKKFTALTKTKKCKDYQEIKIQEQVQNLHFGHIPRSIWVLLEDDLVDSCKPGDDVTITGIILQRWKSLYKDNKCDVELVLKANHVVIENIQHCSSSMNDQHQKEFHEFWSLYQSSPLRGRNEILRSFCPQVYGLYLVKLTVALVLVGGVQRLKKSGTKIRGESHLLLVGDPGTGKSQFLKYATKLMKRSVLTTGVGSTNAGLTVTAVKDCGEWHLEAGALVLADGGVCCIDEFNSIRDNDRASIHEAMEQQTISVAKAGMVCKLNTRTTIIAATNSKGKYDPDLSLSANIALASPLLSRFDVILVLKDNQNKEWDKYLSNRILTNKISLREVDASNSCWNIEQLQTYFAYVKTLSPELSKDCCSILQTYYQAQRAAATHTAAAQTTIRLLESLIRLSEAHARLMFHNEVTIQDAIVAVCIIENSMQNMSLLGGYNYLHVCFPEDPDKEYFESAKLILEKLNLHTILAKVIEKEEIRLKEKVVVGSCTDFESEQQKIDNTCTTIKSSEKNKSLIAENELPEKCNLNDNVYPFDICMLNSNLSAKNDVEDHLSQKNIDKSSSSCLNKIMLKRSNHETTFNHETILSEKSLNKLNSFKFRKI</sequence>
<dbReference type="PANTHER" id="PTHR11630:SF48">
    <property type="entry name" value="DNA HELICASE MCM9"/>
    <property type="match status" value="1"/>
</dbReference>
<dbReference type="PRINTS" id="PR01657">
    <property type="entry name" value="MCMFAMILY"/>
</dbReference>
<dbReference type="InterPro" id="IPR031327">
    <property type="entry name" value="MCM"/>
</dbReference>
<dbReference type="InterPro" id="IPR003593">
    <property type="entry name" value="AAA+_ATPase"/>
</dbReference>
<dbReference type="Pfam" id="PF26066">
    <property type="entry name" value="MCM9_N"/>
    <property type="match status" value="1"/>
</dbReference>
<feature type="domain" description="MCM C-terminal AAA(+) ATPase" evidence="17">
    <location>
        <begin position="300"/>
        <end position="503"/>
    </location>
</feature>
<evidence type="ECO:0000256" key="1">
    <source>
        <dbReference type="ARBA" id="ARBA00004123"/>
    </source>
</evidence>
<dbReference type="InterPro" id="IPR041562">
    <property type="entry name" value="MCM_lid"/>
</dbReference>
<dbReference type="SMART" id="SM00382">
    <property type="entry name" value="AAA"/>
    <property type="match status" value="1"/>
</dbReference>
<gene>
    <name evidence="19" type="primary">LOC105843323</name>
</gene>
<keyword evidence="8 19" id="KW-0347">Helicase</keyword>
<dbReference type="Gene3D" id="2.20.28.10">
    <property type="match status" value="1"/>
</dbReference>
<evidence type="ECO:0000256" key="16">
    <source>
        <dbReference type="RuleBase" id="RU004070"/>
    </source>
</evidence>
<keyword evidence="18" id="KW-1185">Reference proteome</keyword>
<dbReference type="Pfam" id="PF17207">
    <property type="entry name" value="MCM_OB"/>
    <property type="match status" value="1"/>
</dbReference>
<keyword evidence="6" id="KW-0227">DNA damage</keyword>
<evidence type="ECO:0000256" key="3">
    <source>
        <dbReference type="ARBA" id="ARBA00012551"/>
    </source>
</evidence>
<keyword evidence="10 16" id="KW-0238">DNA-binding</keyword>